<dbReference type="InterPro" id="IPR036388">
    <property type="entry name" value="WH-like_DNA-bd_sf"/>
</dbReference>
<keyword evidence="3" id="KW-0731">Sigma factor</keyword>
<dbReference type="CDD" id="cd06171">
    <property type="entry name" value="Sigma70_r4"/>
    <property type="match status" value="1"/>
</dbReference>
<evidence type="ECO:0000259" key="5">
    <source>
        <dbReference type="Pfam" id="PF04542"/>
    </source>
</evidence>
<accession>H1YIY1</accession>
<dbReference type="InterPro" id="IPR039425">
    <property type="entry name" value="RNA_pol_sigma-70-like"/>
</dbReference>
<dbReference type="RefSeq" id="WP_008508212.1">
    <property type="nucleotide sequence ID" value="NZ_CM001403.1"/>
</dbReference>
<dbReference type="AlphaFoldDB" id="H1YIY1"/>
<dbReference type="InterPro" id="IPR014327">
    <property type="entry name" value="RNA_pol_sigma70_bacteroid"/>
</dbReference>
<dbReference type="InterPro" id="IPR007627">
    <property type="entry name" value="RNA_pol_sigma70_r2"/>
</dbReference>
<dbReference type="InterPro" id="IPR013249">
    <property type="entry name" value="RNA_pol_sigma70_r4_t2"/>
</dbReference>
<keyword evidence="8" id="KW-1185">Reference proteome</keyword>
<dbReference type="PANTHER" id="PTHR43133">
    <property type="entry name" value="RNA POLYMERASE ECF-TYPE SIGMA FACTO"/>
    <property type="match status" value="1"/>
</dbReference>
<dbReference type="InterPro" id="IPR013325">
    <property type="entry name" value="RNA_pol_sigma_r2"/>
</dbReference>
<dbReference type="InterPro" id="IPR014284">
    <property type="entry name" value="RNA_pol_sigma-70_dom"/>
</dbReference>
<evidence type="ECO:0000313" key="7">
    <source>
        <dbReference type="EMBL" id="EHQ27676.1"/>
    </source>
</evidence>
<gene>
    <name evidence="7" type="ORF">Mucpa_3578</name>
</gene>
<dbReference type="InterPro" id="IPR013324">
    <property type="entry name" value="RNA_pol_sigma_r3/r4-like"/>
</dbReference>
<proteinExistence type="inferred from homology"/>
<feature type="domain" description="RNA polymerase sigma-70 region 2" evidence="5">
    <location>
        <begin position="29"/>
        <end position="93"/>
    </location>
</feature>
<evidence type="ECO:0000256" key="3">
    <source>
        <dbReference type="ARBA" id="ARBA00023082"/>
    </source>
</evidence>
<protein>
    <submittedName>
        <fullName evidence="7">RNA polymerase, sigma-24 subunit, ECF subfamily</fullName>
    </submittedName>
</protein>
<evidence type="ECO:0000259" key="6">
    <source>
        <dbReference type="Pfam" id="PF08281"/>
    </source>
</evidence>
<dbReference type="PANTHER" id="PTHR43133:SF46">
    <property type="entry name" value="RNA POLYMERASE SIGMA-70 FACTOR ECF SUBFAMILY"/>
    <property type="match status" value="1"/>
</dbReference>
<dbReference type="Proteomes" id="UP000002774">
    <property type="component" value="Chromosome"/>
</dbReference>
<comment type="similarity">
    <text evidence="1">Belongs to the sigma-70 factor family. ECF subfamily.</text>
</comment>
<dbReference type="STRING" id="714943.Mucpa_3578"/>
<dbReference type="NCBIfam" id="TIGR02985">
    <property type="entry name" value="Sig70_bacteroi1"/>
    <property type="match status" value="1"/>
</dbReference>
<dbReference type="Gene3D" id="1.10.10.10">
    <property type="entry name" value="Winged helix-like DNA-binding domain superfamily/Winged helix DNA-binding domain"/>
    <property type="match status" value="1"/>
</dbReference>
<dbReference type="EMBL" id="CM001403">
    <property type="protein sequence ID" value="EHQ27676.1"/>
    <property type="molecule type" value="Genomic_DNA"/>
</dbReference>
<reference evidence="7" key="1">
    <citation type="submission" date="2011-09" db="EMBL/GenBank/DDBJ databases">
        <title>The permanent draft genome of Mucilaginibacter paludis DSM 18603.</title>
        <authorList>
            <consortium name="US DOE Joint Genome Institute (JGI-PGF)"/>
            <person name="Lucas S."/>
            <person name="Han J."/>
            <person name="Lapidus A."/>
            <person name="Bruce D."/>
            <person name="Goodwin L."/>
            <person name="Pitluck S."/>
            <person name="Peters L."/>
            <person name="Kyrpides N."/>
            <person name="Mavromatis K."/>
            <person name="Ivanova N."/>
            <person name="Mikhailova N."/>
            <person name="Held B."/>
            <person name="Detter J.C."/>
            <person name="Tapia R."/>
            <person name="Han C."/>
            <person name="Land M."/>
            <person name="Hauser L."/>
            <person name="Markowitz V."/>
            <person name="Cheng J.-F."/>
            <person name="Hugenholtz P."/>
            <person name="Woyke T."/>
            <person name="Wu D."/>
            <person name="Tindall B."/>
            <person name="Brambilla E."/>
            <person name="Klenk H.-P."/>
            <person name="Eisen J.A."/>
        </authorList>
    </citation>
    <scope>NUCLEOTIDE SEQUENCE [LARGE SCALE GENOMIC DNA]</scope>
    <source>
        <strain evidence="7">DSM 18603</strain>
    </source>
</reference>
<name>H1YIY1_9SPHI</name>
<dbReference type="SUPFAM" id="SSF88946">
    <property type="entry name" value="Sigma2 domain of RNA polymerase sigma factors"/>
    <property type="match status" value="1"/>
</dbReference>
<dbReference type="HOGENOM" id="CLU_047691_4_1_10"/>
<organism evidence="7 8">
    <name type="scientific">Mucilaginibacter paludis DSM 18603</name>
    <dbReference type="NCBI Taxonomy" id="714943"/>
    <lineage>
        <taxon>Bacteria</taxon>
        <taxon>Pseudomonadati</taxon>
        <taxon>Bacteroidota</taxon>
        <taxon>Sphingobacteriia</taxon>
        <taxon>Sphingobacteriales</taxon>
        <taxon>Sphingobacteriaceae</taxon>
        <taxon>Mucilaginibacter</taxon>
    </lineage>
</organism>
<dbReference type="GO" id="GO:0016987">
    <property type="term" value="F:sigma factor activity"/>
    <property type="evidence" value="ECO:0007669"/>
    <property type="project" value="UniProtKB-KW"/>
</dbReference>
<sequence>MSQYRSFTDVELILKLRQGDVAAFTEIHTRYYGLLYRHALQRLGDSEEIQDILQELFSYLWDNRETNQFETSLPAYLYTAVRNRILNVYRRNKLKYNYFDSLQSFINNNSSEPDENIRIKQLSALIEAEIAKLPSQMRMVFEMSRKSNLSHQEIADKLGISVLTVRKQVQNSLKILKVKLKSYFFITFL</sequence>
<feature type="domain" description="RNA polymerase sigma factor 70 region 4 type 2" evidence="6">
    <location>
        <begin position="125"/>
        <end position="174"/>
    </location>
</feature>
<dbReference type="GO" id="GO:0003677">
    <property type="term" value="F:DNA binding"/>
    <property type="evidence" value="ECO:0007669"/>
    <property type="project" value="InterPro"/>
</dbReference>
<dbReference type="OrthoDB" id="659569at2"/>
<evidence type="ECO:0000256" key="2">
    <source>
        <dbReference type="ARBA" id="ARBA00023015"/>
    </source>
</evidence>
<evidence type="ECO:0000256" key="1">
    <source>
        <dbReference type="ARBA" id="ARBA00010641"/>
    </source>
</evidence>
<dbReference type="Pfam" id="PF08281">
    <property type="entry name" value="Sigma70_r4_2"/>
    <property type="match status" value="1"/>
</dbReference>
<keyword evidence="2" id="KW-0805">Transcription regulation</keyword>
<dbReference type="eggNOG" id="COG1595">
    <property type="taxonomic scope" value="Bacteria"/>
</dbReference>
<dbReference type="GO" id="GO:0006352">
    <property type="term" value="P:DNA-templated transcription initiation"/>
    <property type="evidence" value="ECO:0007669"/>
    <property type="project" value="InterPro"/>
</dbReference>
<dbReference type="NCBIfam" id="TIGR02937">
    <property type="entry name" value="sigma70-ECF"/>
    <property type="match status" value="1"/>
</dbReference>
<dbReference type="Pfam" id="PF04542">
    <property type="entry name" value="Sigma70_r2"/>
    <property type="match status" value="1"/>
</dbReference>
<dbReference type="Gene3D" id="1.10.1740.10">
    <property type="match status" value="1"/>
</dbReference>
<evidence type="ECO:0000313" key="8">
    <source>
        <dbReference type="Proteomes" id="UP000002774"/>
    </source>
</evidence>
<dbReference type="SUPFAM" id="SSF88659">
    <property type="entry name" value="Sigma3 and sigma4 domains of RNA polymerase sigma factors"/>
    <property type="match status" value="1"/>
</dbReference>
<keyword evidence="4" id="KW-0804">Transcription</keyword>
<evidence type="ECO:0000256" key="4">
    <source>
        <dbReference type="ARBA" id="ARBA00023163"/>
    </source>
</evidence>